<gene>
    <name evidence="1" type="ORF">HMPREF1981_01050</name>
</gene>
<dbReference type="HOGENOM" id="CLU_3022490_0_0_10"/>
<reference evidence="1 2" key="1">
    <citation type="submission" date="2013-08" db="EMBL/GenBank/DDBJ databases">
        <authorList>
            <person name="Weinstock G."/>
            <person name="Sodergren E."/>
            <person name="Wylie T."/>
            <person name="Fulton L."/>
            <person name="Fulton R."/>
            <person name="Fronick C."/>
            <person name="O'Laughlin M."/>
            <person name="Godfrey J."/>
            <person name="Miner T."/>
            <person name="Herter B."/>
            <person name="Appelbaum E."/>
            <person name="Cordes M."/>
            <person name="Lek S."/>
            <person name="Wollam A."/>
            <person name="Pepin K.H."/>
            <person name="Palsikar V.B."/>
            <person name="Mitreva M."/>
            <person name="Wilson R.K."/>
        </authorList>
    </citation>
    <scope>NUCLEOTIDE SEQUENCE [LARGE SCALE GENOMIC DNA]</scope>
    <source>
        <strain evidence="1 2">F0041</strain>
    </source>
</reference>
<dbReference type="AlphaFoldDB" id="U2CQA0"/>
<dbReference type="EMBL" id="AWSV01000057">
    <property type="protein sequence ID" value="ERI86228.1"/>
    <property type="molecule type" value="Genomic_DNA"/>
</dbReference>
<evidence type="ECO:0000313" key="1">
    <source>
        <dbReference type="EMBL" id="ERI86228.1"/>
    </source>
</evidence>
<proteinExistence type="predicted"/>
<accession>U2CQA0</accession>
<protein>
    <submittedName>
        <fullName evidence="1">Uncharacterized protein</fullName>
    </submittedName>
</protein>
<evidence type="ECO:0000313" key="2">
    <source>
        <dbReference type="Proteomes" id="UP000016496"/>
    </source>
</evidence>
<organism evidence="1 2">
    <name type="scientific">Bacteroides pyogenes F0041</name>
    <dbReference type="NCBI Taxonomy" id="1321819"/>
    <lineage>
        <taxon>Bacteria</taxon>
        <taxon>Pseudomonadati</taxon>
        <taxon>Bacteroidota</taxon>
        <taxon>Bacteroidia</taxon>
        <taxon>Bacteroidales</taxon>
        <taxon>Bacteroidaceae</taxon>
        <taxon>Bacteroides</taxon>
    </lineage>
</organism>
<name>U2CQA0_9BACE</name>
<comment type="caution">
    <text evidence="1">The sequence shown here is derived from an EMBL/GenBank/DDBJ whole genome shotgun (WGS) entry which is preliminary data.</text>
</comment>
<dbReference type="Proteomes" id="UP000016496">
    <property type="component" value="Unassembled WGS sequence"/>
</dbReference>
<sequence>MGKAVDQVLHGTTGVWFQSDRTSAVKAFPLPALPKKFGSNPIEPLLQPDEASVSA</sequence>